<keyword evidence="5 7" id="KW-0496">Mitochondrion</keyword>
<comment type="function">
    <text evidence="7">Involved in maintaining the homeostasis of cellular nucleotides by catalyzing the interconversion of nucleoside phosphates. Has GTP:AMP phosphotransferase and ITP:AMP phosphotransferase activities.</text>
</comment>
<evidence type="ECO:0000256" key="8">
    <source>
        <dbReference type="SAM" id="Phobius"/>
    </source>
</evidence>
<dbReference type="SUPFAM" id="SSF57774">
    <property type="entry name" value="Microbial and mitochondrial ADK, insert 'zinc finger' domain"/>
    <property type="match status" value="1"/>
</dbReference>
<dbReference type="PROSITE" id="PS00113">
    <property type="entry name" value="ADENYLATE_KINASE"/>
    <property type="match status" value="1"/>
</dbReference>
<dbReference type="GO" id="GO:0005759">
    <property type="term" value="C:mitochondrial matrix"/>
    <property type="evidence" value="ECO:0007669"/>
    <property type="project" value="UniProtKB-SubCell"/>
</dbReference>
<dbReference type="GO" id="GO:0005525">
    <property type="term" value="F:GTP binding"/>
    <property type="evidence" value="ECO:0007669"/>
    <property type="project" value="UniProtKB-KW"/>
</dbReference>
<evidence type="ECO:0000256" key="3">
    <source>
        <dbReference type="ARBA" id="ARBA00022741"/>
    </source>
</evidence>
<dbReference type="NCBIfam" id="TIGR01351">
    <property type="entry name" value="adk"/>
    <property type="match status" value="1"/>
</dbReference>
<dbReference type="AlphaFoldDB" id="A0AAJ7IUH8"/>
<keyword evidence="10" id="KW-1185">Reference proteome</keyword>
<keyword evidence="6 7" id="KW-0342">GTP-binding</keyword>
<comment type="catalytic activity">
    <reaction evidence="7">
        <text>a ribonucleoside 5'-triphosphate + AMP = a ribonucleoside 5'-diphosphate + ADP</text>
        <dbReference type="Rhea" id="RHEA:13749"/>
        <dbReference type="ChEBI" id="CHEBI:57930"/>
        <dbReference type="ChEBI" id="CHEBI:61557"/>
        <dbReference type="ChEBI" id="CHEBI:456215"/>
        <dbReference type="ChEBI" id="CHEBI:456216"/>
        <dbReference type="EC" id="2.7.4.10"/>
    </reaction>
</comment>
<dbReference type="InterPro" id="IPR006259">
    <property type="entry name" value="Adenyl_kin_sub"/>
</dbReference>
<dbReference type="FunFam" id="3.40.50.300:FF:000106">
    <property type="entry name" value="Adenylate kinase mitochondrial"/>
    <property type="match status" value="1"/>
</dbReference>
<dbReference type="PANTHER" id="PTHR23359">
    <property type="entry name" value="NUCLEOTIDE KINASE"/>
    <property type="match status" value="1"/>
</dbReference>
<evidence type="ECO:0000256" key="5">
    <source>
        <dbReference type="ARBA" id="ARBA00023128"/>
    </source>
</evidence>
<feature type="binding site" evidence="7">
    <location>
        <position position="195"/>
    </location>
    <ligand>
        <name>AMP</name>
        <dbReference type="ChEBI" id="CHEBI:456215"/>
    </ligand>
</feature>
<proteinExistence type="inferred from homology"/>
<evidence type="ECO:0000256" key="4">
    <source>
        <dbReference type="ARBA" id="ARBA00022777"/>
    </source>
</evidence>
<evidence type="ECO:0000259" key="9">
    <source>
        <dbReference type="Pfam" id="PF05191"/>
    </source>
</evidence>
<dbReference type="GeneID" id="108623078"/>
<dbReference type="HAMAP" id="MF_00235">
    <property type="entry name" value="Adenylate_kinase_Adk"/>
    <property type="match status" value="1"/>
</dbReference>
<feature type="region of interest" description="LID" evidence="7">
    <location>
        <begin position="161"/>
        <end position="198"/>
    </location>
</feature>
<keyword evidence="8" id="KW-0472">Membrane</keyword>
<accession>A0AAJ7IUH8</accession>
<comment type="caution">
    <text evidence="7">Lacks conserved residue(s) required for the propagation of feature annotation.</text>
</comment>
<protein>
    <recommendedName>
        <fullName evidence="7">GTP:AMP phosphotransferase, mitochondrial</fullName>
        <ecNumber evidence="7">2.7.4.10</ecNumber>
    </recommendedName>
    <alternativeName>
        <fullName evidence="7">Adenylate kinase 3</fullName>
        <shortName evidence="7">AK 3</shortName>
    </alternativeName>
</protein>
<dbReference type="GO" id="GO:0046033">
    <property type="term" value="P:AMP metabolic process"/>
    <property type="evidence" value="ECO:0007669"/>
    <property type="project" value="UniProtKB-UniRule"/>
</dbReference>
<dbReference type="KEGG" id="ccal:108623078"/>
<evidence type="ECO:0000256" key="6">
    <source>
        <dbReference type="ARBA" id="ARBA00023134"/>
    </source>
</evidence>
<dbReference type="InterPro" id="IPR007862">
    <property type="entry name" value="Adenylate_kinase_lid-dom"/>
</dbReference>
<comment type="subcellular location">
    <subcellularLocation>
        <location evidence="1 7">Mitochondrion matrix</location>
    </subcellularLocation>
</comment>
<keyword evidence="8" id="KW-0812">Transmembrane</keyword>
<dbReference type="Proteomes" id="UP000694925">
    <property type="component" value="Unplaced"/>
</dbReference>
<keyword evidence="4 7" id="KW-0418">Kinase</keyword>
<dbReference type="InterPro" id="IPR033690">
    <property type="entry name" value="Adenylat_kinase_CS"/>
</dbReference>
<dbReference type="EC" id="2.7.4.10" evidence="7"/>
<comment type="similarity">
    <text evidence="7">Belongs to the adenylate kinase family. AK3 subfamily.</text>
</comment>
<evidence type="ECO:0000313" key="10">
    <source>
        <dbReference type="Proteomes" id="UP000694925"/>
    </source>
</evidence>
<reference evidence="11" key="1">
    <citation type="submission" date="2025-08" db="UniProtKB">
        <authorList>
            <consortium name="RefSeq"/>
        </authorList>
    </citation>
    <scope>IDENTIFICATION</scope>
    <source>
        <tissue evidence="11">Whole body</tissue>
    </source>
</reference>
<dbReference type="GO" id="GO:0046039">
    <property type="term" value="P:GTP metabolic process"/>
    <property type="evidence" value="ECO:0007669"/>
    <property type="project" value="UniProtKB-UniRule"/>
</dbReference>
<feature type="binding site" evidence="7">
    <location>
        <position position="206"/>
    </location>
    <ligand>
        <name>AMP</name>
        <dbReference type="ChEBI" id="CHEBI:456215"/>
    </ligand>
</feature>
<feature type="binding site" evidence="7">
    <location>
        <position position="235"/>
    </location>
    <ligand>
        <name>GTP</name>
        <dbReference type="ChEBI" id="CHEBI:37565"/>
    </ligand>
</feature>
<dbReference type="CTD" id="50808"/>
<dbReference type="GO" id="GO:0046041">
    <property type="term" value="P:ITP metabolic process"/>
    <property type="evidence" value="ECO:0007669"/>
    <property type="project" value="UniProtKB-UniRule"/>
</dbReference>
<comment type="subunit">
    <text evidence="7">Monomer.</text>
</comment>
<dbReference type="HAMAP" id="MF_03169">
    <property type="entry name" value="Adenylate_kinase_AK3"/>
    <property type="match status" value="1"/>
</dbReference>
<feature type="binding site" evidence="7">
    <location>
        <position position="77"/>
    </location>
    <ligand>
        <name>AMP</name>
        <dbReference type="ChEBI" id="CHEBI:456215"/>
    </ligand>
</feature>
<feature type="region of interest" description="NMPbind" evidence="7">
    <location>
        <begin position="71"/>
        <end position="100"/>
    </location>
</feature>
<evidence type="ECO:0000256" key="2">
    <source>
        <dbReference type="ARBA" id="ARBA00022679"/>
    </source>
</evidence>
<dbReference type="CDD" id="cd01428">
    <property type="entry name" value="ADK"/>
    <property type="match status" value="1"/>
</dbReference>
<keyword evidence="2 7" id="KW-0808">Transferase</keyword>
<dbReference type="Pfam" id="PF00406">
    <property type="entry name" value="ADK"/>
    <property type="match status" value="1"/>
</dbReference>
<feature type="domain" description="Adenylate kinase active site lid" evidence="9">
    <location>
        <begin position="162"/>
        <end position="197"/>
    </location>
</feature>
<feature type="binding site" evidence="7">
    <location>
        <position position="72"/>
    </location>
    <ligand>
        <name>AMP</name>
        <dbReference type="ChEBI" id="CHEBI:456215"/>
    </ligand>
</feature>
<organism evidence="10 11">
    <name type="scientific">Ceratina calcarata</name>
    <dbReference type="NCBI Taxonomy" id="156304"/>
    <lineage>
        <taxon>Eukaryota</taxon>
        <taxon>Metazoa</taxon>
        <taxon>Ecdysozoa</taxon>
        <taxon>Arthropoda</taxon>
        <taxon>Hexapoda</taxon>
        <taxon>Insecta</taxon>
        <taxon>Pterygota</taxon>
        <taxon>Neoptera</taxon>
        <taxon>Endopterygota</taxon>
        <taxon>Hymenoptera</taxon>
        <taxon>Apocrita</taxon>
        <taxon>Aculeata</taxon>
        <taxon>Apoidea</taxon>
        <taxon>Anthophila</taxon>
        <taxon>Apidae</taxon>
        <taxon>Ceratina</taxon>
        <taxon>Zadontomerus</taxon>
    </lineage>
</organism>
<dbReference type="GO" id="GO:0046899">
    <property type="term" value="F:nucleoside triphosphate adenylate kinase activity"/>
    <property type="evidence" value="ECO:0007669"/>
    <property type="project" value="UniProtKB-UniRule"/>
</dbReference>
<keyword evidence="8" id="KW-1133">Transmembrane helix</keyword>
<dbReference type="InterPro" id="IPR000850">
    <property type="entry name" value="Adenylat/UMP-CMP_kin"/>
</dbReference>
<dbReference type="InterPro" id="IPR028586">
    <property type="entry name" value="AK3/Ak4_mitochondrial"/>
</dbReference>
<dbReference type="GO" id="GO:0004017">
    <property type="term" value="F:AMP kinase activity"/>
    <property type="evidence" value="ECO:0007669"/>
    <property type="project" value="InterPro"/>
</dbReference>
<evidence type="ECO:0000256" key="1">
    <source>
        <dbReference type="ARBA" id="ARBA00004305"/>
    </source>
</evidence>
<evidence type="ECO:0000256" key="7">
    <source>
        <dbReference type="HAMAP-Rule" id="MF_03169"/>
    </source>
</evidence>
<dbReference type="InterPro" id="IPR027417">
    <property type="entry name" value="P-loop_NTPase"/>
</dbReference>
<dbReference type="RefSeq" id="XP_017876857.1">
    <property type="nucleotide sequence ID" value="XM_018021368.2"/>
</dbReference>
<feature type="transmembrane region" description="Helical" evidence="8">
    <location>
        <begin position="6"/>
        <end position="24"/>
    </location>
</feature>
<dbReference type="Gene3D" id="3.40.50.300">
    <property type="entry name" value="P-loop containing nucleotide triphosphate hydrolases"/>
    <property type="match status" value="1"/>
</dbReference>
<feature type="binding site" evidence="7">
    <location>
        <begin position="125"/>
        <end position="128"/>
    </location>
    <ligand>
        <name>AMP</name>
        <dbReference type="ChEBI" id="CHEBI:456215"/>
    </ligand>
</feature>
<evidence type="ECO:0000313" key="11">
    <source>
        <dbReference type="RefSeq" id="XP_017876857.1"/>
    </source>
</evidence>
<dbReference type="InterPro" id="IPR036193">
    <property type="entry name" value="ADK_active_lid_dom_sf"/>
</dbReference>
<dbReference type="SUPFAM" id="SSF52540">
    <property type="entry name" value="P-loop containing nucleoside triphosphate hydrolases"/>
    <property type="match status" value="1"/>
</dbReference>
<comment type="domain">
    <text evidence="7">Consists of three domains, a large central CORE domain and two small peripheral domains, NMPbind and LID, which undergo movements during catalysis. The LID domain closes over the site of phosphoryl transfer upon GTP binding. Assembling and dissambling the active center during each catalytic cycle provides an effective means to prevent GTP hydrolysis.</text>
</comment>
<gene>
    <name evidence="11" type="primary">LOC108623078</name>
    <name evidence="7" type="synonym">Adk3</name>
</gene>
<name>A0AAJ7IUH8_9HYME</name>
<feature type="binding site" evidence="7">
    <location>
        <position position="162"/>
    </location>
    <ligand>
        <name>GTP</name>
        <dbReference type="ChEBI" id="CHEBI:37565"/>
    </ligand>
</feature>
<dbReference type="GO" id="GO:0006172">
    <property type="term" value="P:ADP biosynthetic process"/>
    <property type="evidence" value="ECO:0007669"/>
    <property type="project" value="UniProtKB-UniRule"/>
</dbReference>
<feature type="binding site" evidence="7">
    <location>
        <begin position="171"/>
        <end position="172"/>
    </location>
    <ligand>
        <name>GTP</name>
        <dbReference type="ChEBI" id="CHEBI:37565"/>
    </ligand>
</feature>
<feature type="binding site" evidence="7">
    <location>
        <position position="132"/>
    </location>
    <ligand>
        <name>AMP</name>
        <dbReference type="ChEBI" id="CHEBI:456215"/>
    </ligand>
</feature>
<sequence length="251" mass="28617">MFLLLVRVIVIAVSIFWFSVFFKLDDSMVALSTWWCAKATAFRAVILGAPASGKGTMSSRIIKQFKVAHISTGDKLRLHMNSNTELGKTVSQYVLTGKFVPDDVMISLIDKEIKLVPNQNWLLDGFPRTLTQAEKLQKTHPVNLVLYLEVPTEVILNRVKNRWVHLPSGRVYNVGFNSPKVPGKDDVSGEPLSKREDDKVEIVQERLERYATATEPILKFYRDLEILNTFRGNTTDELWPHVKKTIEKFLS</sequence>
<dbReference type="Pfam" id="PF05191">
    <property type="entry name" value="ADK_lid"/>
    <property type="match status" value="1"/>
</dbReference>
<dbReference type="PRINTS" id="PR00094">
    <property type="entry name" value="ADENYLTKNASE"/>
</dbReference>
<keyword evidence="3 7" id="KW-0547">Nucleotide-binding</keyword>
<dbReference type="GO" id="GO:0005524">
    <property type="term" value="F:ATP binding"/>
    <property type="evidence" value="ECO:0007669"/>
    <property type="project" value="InterPro"/>
</dbReference>